<comment type="caution">
    <text evidence="1">The sequence shown here is derived from an EMBL/GenBank/DDBJ whole genome shotgun (WGS) entry which is preliminary data.</text>
</comment>
<dbReference type="CTD" id="24595159"/>
<keyword evidence="1" id="KW-0689">Ribosomal protein</keyword>
<accession>A0A6A5DKI9</accession>
<dbReference type="InterPro" id="IPR019349">
    <property type="entry name" value="Ribosomal_mS35_mit"/>
</dbReference>
<dbReference type="InterPro" id="IPR039848">
    <property type="entry name" value="Ribosomal_mS35_mt"/>
</dbReference>
<dbReference type="GeneID" id="24595159"/>
<dbReference type="Pfam" id="PF10213">
    <property type="entry name" value="MRP-S28"/>
    <property type="match status" value="1"/>
</dbReference>
<dbReference type="PANTHER" id="PTHR13490:SF0">
    <property type="entry name" value="SMALL RIBOSOMAL SUBUNIT PROTEIN MS35"/>
    <property type="match status" value="1"/>
</dbReference>
<proteinExistence type="predicted"/>
<dbReference type="EMBL" id="AMPZ03000007">
    <property type="protein sequence ID" value="KAH9580511.1"/>
    <property type="molecule type" value="Genomic_DNA"/>
</dbReference>
<organism evidence="1 2">
    <name type="scientific">Schistosoma haematobium</name>
    <name type="common">Blood fluke</name>
    <dbReference type="NCBI Taxonomy" id="6185"/>
    <lineage>
        <taxon>Eukaryota</taxon>
        <taxon>Metazoa</taxon>
        <taxon>Spiralia</taxon>
        <taxon>Lophotrochozoa</taxon>
        <taxon>Platyhelminthes</taxon>
        <taxon>Trematoda</taxon>
        <taxon>Digenea</taxon>
        <taxon>Strigeidida</taxon>
        <taxon>Schistosomatoidea</taxon>
        <taxon>Schistosomatidae</taxon>
        <taxon>Schistosoma</taxon>
    </lineage>
</organism>
<dbReference type="GO" id="GO:0032543">
    <property type="term" value="P:mitochondrial translation"/>
    <property type="evidence" value="ECO:0007669"/>
    <property type="project" value="InterPro"/>
</dbReference>
<evidence type="ECO:0000313" key="2">
    <source>
        <dbReference type="Proteomes" id="UP000471633"/>
    </source>
</evidence>
<protein>
    <submittedName>
        <fullName evidence="1">28S ribosomal protein S35, mitochondrial, variant 3</fullName>
    </submittedName>
</protein>
<gene>
    <name evidence="1" type="primary">MRPS35_1</name>
    <name evidence="1" type="ORF">MS3_00009139</name>
</gene>
<reference evidence="1" key="4">
    <citation type="journal article" date="2022" name="PLoS Pathog.">
        <title>Chromosome-level genome of Schistosoma haematobium underpins genome-wide explorations of molecular variation.</title>
        <authorList>
            <person name="Stroehlein A.J."/>
            <person name="Korhonen P.K."/>
            <person name="Lee V.V."/>
            <person name="Ralph S.A."/>
            <person name="Mentink-Kane M."/>
            <person name="You H."/>
            <person name="McManus D.P."/>
            <person name="Tchuente L.T."/>
            <person name="Stothard J.R."/>
            <person name="Kaur P."/>
            <person name="Dudchenko O."/>
            <person name="Aiden E.L."/>
            <person name="Yang B."/>
            <person name="Yang H."/>
            <person name="Emery A.M."/>
            <person name="Webster B.L."/>
            <person name="Brindley P.J."/>
            <person name="Rollinson D."/>
            <person name="Chang B.C.H."/>
            <person name="Gasser R.B."/>
            <person name="Young N.D."/>
        </authorList>
    </citation>
    <scope>NUCLEOTIDE SEQUENCE</scope>
</reference>
<keyword evidence="2" id="KW-1185">Reference proteome</keyword>
<dbReference type="PANTHER" id="PTHR13490">
    <property type="entry name" value="MITOCHONDRIAL 28S RIBOSOMAL PROTEIN S28"/>
    <property type="match status" value="1"/>
</dbReference>
<reference evidence="1" key="3">
    <citation type="submission" date="2021-06" db="EMBL/GenBank/DDBJ databases">
        <title>Chromosome-level genome assembly for S. haematobium.</title>
        <authorList>
            <person name="Stroehlein A.J."/>
        </authorList>
    </citation>
    <scope>NUCLEOTIDE SEQUENCE</scope>
</reference>
<dbReference type="KEGG" id="shx:MS3_00009139"/>
<dbReference type="RefSeq" id="XP_035587966.1">
    <property type="nucleotide sequence ID" value="XM_035730146.2"/>
</dbReference>
<evidence type="ECO:0000313" key="1">
    <source>
        <dbReference type="EMBL" id="KAH9580511.1"/>
    </source>
</evidence>
<sequence length="389" mass="45224">MRLRTSVVFRGSLLATTGRRNESKSLDCHQKFLPLEIRGLNDLKPRDNRHIFSKEKPVTLHERFRDFIDWTNIWPAAATFHHSLVPFRVRQGSCKNLSENEGFPPGKYANAELMKIPNFLHLTPPHIKKHCDALKKFCTLWPSGLNSNETVEKHYPVVIVNRSYVFASSNIRDPRSRFVTLQIRLSNLSLDEHARRKLLRLAIGPGPGRNIATYDWNTDILELTSARCPTSKQNSDFLIYLLTVLTMESKKTEKWEIDNPEYDWVQFDWDKSETRRRLFNLLSLCDSEQVIKKNQIKERDFTAELESNPAIVQYRKALKSIWSGNDILNGDQWVKRPDPPKYRHGRLRPIRNIPFVTVPGADEKNNLEEYASATRNLFGLDTEIQQSNL</sequence>
<reference evidence="1" key="2">
    <citation type="journal article" date="2019" name="Gigascience">
        <title>High-quality Schistosoma haematobium genome achieved by single-molecule and long-range sequencing.</title>
        <authorList>
            <person name="Stroehlein A.J."/>
            <person name="Korhonen P.K."/>
            <person name="Chong T.M."/>
            <person name="Lim Y.L."/>
            <person name="Chan K.G."/>
            <person name="Webster B."/>
            <person name="Rollinson D."/>
            <person name="Brindley P.J."/>
            <person name="Gasser R.B."/>
            <person name="Young N.D."/>
        </authorList>
    </citation>
    <scope>NUCLEOTIDE SEQUENCE</scope>
</reference>
<dbReference type="GO" id="GO:0003735">
    <property type="term" value="F:structural constituent of ribosome"/>
    <property type="evidence" value="ECO:0007669"/>
    <property type="project" value="InterPro"/>
</dbReference>
<dbReference type="AlphaFoldDB" id="A0A6A5DKI9"/>
<keyword evidence="1" id="KW-0687">Ribonucleoprotein</keyword>
<dbReference type="Proteomes" id="UP000471633">
    <property type="component" value="Unassembled WGS sequence"/>
</dbReference>
<reference evidence="1" key="1">
    <citation type="journal article" date="2012" name="Nat. Genet.">
        <title>Whole-genome sequence of Schistosoma haematobium.</title>
        <authorList>
            <person name="Young N.D."/>
            <person name="Jex A.R."/>
            <person name="Li B."/>
            <person name="Liu S."/>
            <person name="Yang L."/>
            <person name="Xiong Z."/>
            <person name="Li Y."/>
            <person name="Cantacessi C."/>
            <person name="Hall R.S."/>
            <person name="Xu X."/>
            <person name="Chen F."/>
            <person name="Wu X."/>
            <person name="Zerlotini A."/>
            <person name="Oliveira G."/>
            <person name="Hofmann A."/>
            <person name="Zhang G."/>
            <person name="Fang X."/>
            <person name="Kang Y."/>
            <person name="Campbell B.E."/>
            <person name="Loukas A."/>
            <person name="Ranganathan S."/>
            <person name="Rollinson D."/>
            <person name="Rinaldi G."/>
            <person name="Brindley P.J."/>
            <person name="Yang H."/>
            <person name="Wang J."/>
            <person name="Wang J."/>
            <person name="Gasser R.B."/>
        </authorList>
    </citation>
    <scope>NUCLEOTIDE SEQUENCE</scope>
</reference>
<dbReference type="GO" id="GO:0005763">
    <property type="term" value="C:mitochondrial small ribosomal subunit"/>
    <property type="evidence" value="ECO:0007669"/>
    <property type="project" value="TreeGrafter"/>
</dbReference>
<name>A0A6A5DKI9_SCHHA</name>